<reference evidence="1 2" key="1">
    <citation type="submission" date="2019-05" db="EMBL/GenBank/DDBJ databases">
        <title>Another draft genome of Portunus trituberculatus and its Hox gene families provides insights of decapod evolution.</title>
        <authorList>
            <person name="Jeong J.-H."/>
            <person name="Song I."/>
            <person name="Kim S."/>
            <person name="Choi T."/>
            <person name="Kim D."/>
            <person name="Ryu S."/>
            <person name="Kim W."/>
        </authorList>
    </citation>
    <scope>NUCLEOTIDE SEQUENCE [LARGE SCALE GENOMIC DNA]</scope>
    <source>
        <tissue evidence="1">Muscle</tissue>
    </source>
</reference>
<keyword evidence="2" id="KW-1185">Reference proteome</keyword>
<proteinExistence type="predicted"/>
<name>A0A5B7DQY8_PORTR</name>
<dbReference type="EMBL" id="VSRR010001203">
    <property type="protein sequence ID" value="MPC23413.1"/>
    <property type="molecule type" value="Genomic_DNA"/>
</dbReference>
<accession>A0A5B7DQY8</accession>
<organism evidence="1 2">
    <name type="scientific">Portunus trituberculatus</name>
    <name type="common">Swimming crab</name>
    <name type="synonym">Neptunus trituberculatus</name>
    <dbReference type="NCBI Taxonomy" id="210409"/>
    <lineage>
        <taxon>Eukaryota</taxon>
        <taxon>Metazoa</taxon>
        <taxon>Ecdysozoa</taxon>
        <taxon>Arthropoda</taxon>
        <taxon>Crustacea</taxon>
        <taxon>Multicrustacea</taxon>
        <taxon>Malacostraca</taxon>
        <taxon>Eumalacostraca</taxon>
        <taxon>Eucarida</taxon>
        <taxon>Decapoda</taxon>
        <taxon>Pleocyemata</taxon>
        <taxon>Brachyura</taxon>
        <taxon>Eubrachyura</taxon>
        <taxon>Portunoidea</taxon>
        <taxon>Portunidae</taxon>
        <taxon>Portuninae</taxon>
        <taxon>Portunus</taxon>
    </lineage>
</organism>
<dbReference type="Proteomes" id="UP000324222">
    <property type="component" value="Unassembled WGS sequence"/>
</dbReference>
<comment type="caution">
    <text evidence="1">The sequence shown here is derived from an EMBL/GenBank/DDBJ whole genome shotgun (WGS) entry which is preliminary data.</text>
</comment>
<evidence type="ECO:0000313" key="1">
    <source>
        <dbReference type="EMBL" id="MPC23413.1"/>
    </source>
</evidence>
<gene>
    <name evidence="1" type="ORF">E2C01_016458</name>
</gene>
<dbReference type="AlphaFoldDB" id="A0A5B7DQY8"/>
<evidence type="ECO:0000313" key="2">
    <source>
        <dbReference type="Proteomes" id="UP000324222"/>
    </source>
</evidence>
<sequence length="60" mass="6066">MRSGLSTQGQLGSARVFTSRAMVPLGEGGGWRVGVEAGRVWAGVGGRERRAGGAVGGVPR</sequence>
<protein>
    <submittedName>
        <fullName evidence="1">Uncharacterized protein</fullName>
    </submittedName>
</protein>